<proteinExistence type="predicted"/>
<reference evidence="2" key="2">
    <citation type="submission" date="2017-12" db="EMBL/GenBank/DDBJ databases">
        <title>Genome sequence of the Bar-tailed Godwit (Limosa lapponica baueri).</title>
        <authorList>
            <person name="Lima N.C.B."/>
            <person name="Parody-Merino A.M."/>
            <person name="Battley P.F."/>
            <person name="Fidler A.E."/>
            <person name="Prosdocimi F."/>
        </authorList>
    </citation>
    <scope>NUCLEOTIDE SEQUENCE [LARGE SCALE GENOMIC DNA]</scope>
</reference>
<gene>
    <name evidence="1" type="ORF">llap_2605</name>
</gene>
<organism evidence="1 2">
    <name type="scientific">Limosa lapponica baueri</name>
    <dbReference type="NCBI Taxonomy" id="1758121"/>
    <lineage>
        <taxon>Eukaryota</taxon>
        <taxon>Metazoa</taxon>
        <taxon>Chordata</taxon>
        <taxon>Craniata</taxon>
        <taxon>Vertebrata</taxon>
        <taxon>Euteleostomi</taxon>
        <taxon>Archelosauria</taxon>
        <taxon>Archosauria</taxon>
        <taxon>Dinosauria</taxon>
        <taxon>Saurischia</taxon>
        <taxon>Theropoda</taxon>
        <taxon>Coelurosauria</taxon>
        <taxon>Aves</taxon>
        <taxon>Neognathae</taxon>
        <taxon>Neoaves</taxon>
        <taxon>Charadriiformes</taxon>
        <taxon>Scolopacidae</taxon>
        <taxon>Limosa</taxon>
    </lineage>
</organism>
<sequence length="119" mass="13304">MVRSRAQFNFIFPAVPELFKNVGGDPLHMLTMVTRHEKQYERPTQTPGGGSALIIIDPGAEDWQDTTRNGCTSIALNSMTFHRGQGYEGVYTATQQCEPLSDFHVKSINNSEIKRKGCE</sequence>
<evidence type="ECO:0000313" key="1">
    <source>
        <dbReference type="EMBL" id="PKU47110.1"/>
    </source>
</evidence>
<protein>
    <submittedName>
        <fullName evidence="1">Uncharacterized protein</fullName>
    </submittedName>
</protein>
<accession>A0A2I0UM29</accession>
<name>A0A2I0UM29_LIMLA</name>
<reference evidence="2" key="1">
    <citation type="submission" date="2017-11" db="EMBL/GenBank/DDBJ databases">
        <authorList>
            <person name="Lima N.C."/>
            <person name="Parody-Merino A.M."/>
            <person name="Battley P.F."/>
            <person name="Fidler A.E."/>
            <person name="Prosdocimi F."/>
        </authorList>
    </citation>
    <scope>NUCLEOTIDE SEQUENCE [LARGE SCALE GENOMIC DNA]</scope>
</reference>
<keyword evidence="2" id="KW-1185">Reference proteome</keyword>
<dbReference type="Proteomes" id="UP000233556">
    <property type="component" value="Unassembled WGS sequence"/>
</dbReference>
<dbReference type="AlphaFoldDB" id="A0A2I0UM29"/>
<evidence type="ECO:0000313" key="2">
    <source>
        <dbReference type="Proteomes" id="UP000233556"/>
    </source>
</evidence>
<dbReference type="EMBL" id="KZ505688">
    <property type="protein sequence ID" value="PKU47110.1"/>
    <property type="molecule type" value="Genomic_DNA"/>
</dbReference>